<reference evidence="1" key="1">
    <citation type="submission" date="2023-05" db="EMBL/GenBank/DDBJ databases">
        <authorList>
            <consortium name="ELIXIR-Norway"/>
        </authorList>
    </citation>
    <scope>NUCLEOTIDE SEQUENCE</scope>
</reference>
<protein>
    <submittedName>
        <fullName evidence="1">Uncharacterized protein</fullName>
    </submittedName>
</protein>
<proteinExistence type="predicted"/>
<accession>A0AC60A6Q3</accession>
<gene>
    <name evidence="1" type="ORF">MRATA1EN22A_LOCUS27491</name>
</gene>
<reference evidence="1" key="2">
    <citation type="submission" date="2025-03" db="EMBL/GenBank/DDBJ databases">
        <authorList>
            <consortium name="ELIXIR-Norway"/>
            <consortium name="Elixir Norway"/>
        </authorList>
    </citation>
    <scope>NUCLEOTIDE SEQUENCE</scope>
</reference>
<evidence type="ECO:0000313" key="1">
    <source>
        <dbReference type="EMBL" id="CAN0563256.1"/>
    </source>
</evidence>
<dbReference type="EMBL" id="OX596092">
    <property type="protein sequence ID" value="CAN0563256.1"/>
    <property type="molecule type" value="Genomic_DNA"/>
</dbReference>
<organism evidence="1 2">
    <name type="scientific">Rangifer tarandus platyrhynchus</name>
    <name type="common">Svalbard reindeer</name>
    <dbReference type="NCBI Taxonomy" id="3082113"/>
    <lineage>
        <taxon>Eukaryota</taxon>
        <taxon>Metazoa</taxon>
        <taxon>Chordata</taxon>
        <taxon>Craniata</taxon>
        <taxon>Vertebrata</taxon>
        <taxon>Euteleostomi</taxon>
        <taxon>Mammalia</taxon>
        <taxon>Eutheria</taxon>
        <taxon>Laurasiatheria</taxon>
        <taxon>Artiodactyla</taxon>
        <taxon>Ruminantia</taxon>
        <taxon>Pecora</taxon>
        <taxon>Cervidae</taxon>
        <taxon>Odocoileinae</taxon>
        <taxon>Rangifer</taxon>
    </lineage>
</organism>
<name>A0AC60A6Q3_RANTA</name>
<evidence type="ECO:0000313" key="2">
    <source>
        <dbReference type="Proteomes" id="UP001162501"/>
    </source>
</evidence>
<sequence>MRKRKAGELTVTPKHRPQLASANVSDYTRVHVSLISLLAPSVFQTNRRCVTVPEAGTQAFPWATLPGQAGGWTAALPVNPQLHRLQSRPDSALRRGGVWMLAASFGSQRLEVPFYTDTLINFCALLEKCH</sequence>
<dbReference type="Proteomes" id="UP001162501">
    <property type="component" value="Chromosome 8"/>
</dbReference>